<dbReference type="InterPro" id="IPR036390">
    <property type="entry name" value="WH_DNA-bd_sf"/>
</dbReference>
<dbReference type="Gene3D" id="1.10.10.10">
    <property type="entry name" value="Winged helix-like DNA-binding domain superfamily/Winged helix DNA-binding domain"/>
    <property type="match status" value="1"/>
</dbReference>
<gene>
    <name evidence="6" type="ORF">G0P99_12570</name>
</gene>
<comment type="caution">
    <text evidence="6">The sequence shown here is derived from an EMBL/GenBank/DDBJ whole genome shotgun (WGS) entry which is preliminary data.</text>
</comment>
<dbReference type="SUPFAM" id="SSF46785">
    <property type="entry name" value="Winged helix' DNA-binding domain"/>
    <property type="match status" value="1"/>
</dbReference>
<dbReference type="AlphaFoldDB" id="A0A6B2NNU7"/>
<evidence type="ECO:0000313" key="6">
    <source>
        <dbReference type="EMBL" id="NDW45792.1"/>
    </source>
</evidence>
<keyword evidence="3" id="KW-0238">DNA-binding</keyword>
<feature type="domain" description="HTH lysR-type" evidence="5">
    <location>
        <begin position="8"/>
        <end position="65"/>
    </location>
</feature>
<keyword evidence="4" id="KW-0804">Transcription</keyword>
<evidence type="ECO:0000256" key="2">
    <source>
        <dbReference type="ARBA" id="ARBA00023015"/>
    </source>
</evidence>
<keyword evidence="2" id="KW-0805">Transcription regulation</keyword>
<evidence type="ECO:0000256" key="4">
    <source>
        <dbReference type="ARBA" id="ARBA00023163"/>
    </source>
</evidence>
<evidence type="ECO:0000256" key="1">
    <source>
        <dbReference type="ARBA" id="ARBA00009437"/>
    </source>
</evidence>
<proteinExistence type="inferred from homology"/>
<dbReference type="PANTHER" id="PTHR30537:SF3">
    <property type="entry name" value="TRANSCRIPTIONAL REGULATORY PROTEIN"/>
    <property type="match status" value="1"/>
</dbReference>
<dbReference type="GO" id="GO:0006351">
    <property type="term" value="P:DNA-templated transcription"/>
    <property type="evidence" value="ECO:0007669"/>
    <property type="project" value="TreeGrafter"/>
</dbReference>
<dbReference type="InterPro" id="IPR058163">
    <property type="entry name" value="LysR-type_TF_proteobact-type"/>
</dbReference>
<evidence type="ECO:0000259" key="5">
    <source>
        <dbReference type="PROSITE" id="PS50931"/>
    </source>
</evidence>
<reference evidence="6" key="1">
    <citation type="submission" date="2020-02" db="EMBL/GenBank/DDBJ databases">
        <title>Delineation of the pyrene-degrading pathway in Roseobacter clade bacteria by genomic analysis.</title>
        <authorList>
            <person name="Zhou H."/>
            <person name="Wang H."/>
        </authorList>
    </citation>
    <scope>NUCLEOTIDE SEQUENCE</scope>
    <source>
        <strain evidence="6">PrR005</strain>
    </source>
</reference>
<dbReference type="EMBL" id="JAAGOX010000022">
    <property type="protein sequence ID" value="NDW45792.1"/>
    <property type="molecule type" value="Genomic_DNA"/>
</dbReference>
<dbReference type="GO" id="GO:0003700">
    <property type="term" value="F:DNA-binding transcription factor activity"/>
    <property type="evidence" value="ECO:0007669"/>
    <property type="project" value="InterPro"/>
</dbReference>
<dbReference type="PANTHER" id="PTHR30537">
    <property type="entry name" value="HTH-TYPE TRANSCRIPTIONAL REGULATOR"/>
    <property type="match status" value="1"/>
</dbReference>
<dbReference type="Gene3D" id="3.40.190.290">
    <property type="match status" value="1"/>
</dbReference>
<organism evidence="6">
    <name type="scientific">Ruegeria sp. PrR005</name>
    <dbReference type="NCBI Taxonomy" id="2706882"/>
    <lineage>
        <taxon>Bacteria</taxon>
        <taxon>Pseudomonadati</taxon>
        <taxon>Pseudomonadota</taxon>
        <taxon>Alphaproteobacteria</taxon>
        <taxon>Rhodobacterales</taxon>
        <taxon>Roseobacteraceae</taxon>
        <taxon>Ruegeria</taxon>
    </lineage>
</organism>
<dbReference type="RefSeq" id="WP_164130284.1">
    <property type="nucleotide sequence ID" value="NZ_JAAGOX010000022.1"/>
</dbReference>
<protein>
    <submittedName>
        <fullName evidence="6">LysR family transcriptional regulator</fullName>
    </submittedName>
</protein>
<dbReference type="InterPro" id="IPR000847">
    <property type="entry name" value="LysR_HTH_N"/>
</dbReference>
<accession>A0A6B2NNU7</accession>
<dbReference type="PROSITE" id="PS50931">
    <property type="entry name" value="HTH_LYSR"/>
    <property type="match status" value="1"/>
</dbReference>
<sequence length="298" mass="33188">MDRLPSHTDWSHVQSFLAVAETGSLSAAARRLALSQPTLGRHIQAFEKALNLSLFERHPRGLKLSEAGTRILPLAQQAQEAMSAIALAAEGQSQTLAGTVRITASVFASHYILPEIISKIRGFEPSIELELVPTDASENLLFRAADIAVRMYRPRQVDIVARHIRDIEMCACAATSYLDRAGRPATAQDLLSHDLVGFDENPLIINTMQSLDWPVTRHDFAVRCDNQSAYWQLIRAGCGIGFSQRAIAEHDPLVEILPFDLQIPRLEVWLAAPQAMRQTPRIRRVWDLLADGLRTARM</sequence>
<dbReference type="Pfam" id="PF03466">
    <property type="entry name" value="LysR_substrate"/>
    <property type="match status" value="1"/>
</dbReference>
<evidence type="ECO:0000256" key="3">
    <source>
        <dbReference type="ARBA" id="ARBA00023125"/>
    </source>
</evidence>
<dbReference type="InterPro" id="IPR036388">
    <property type="entry name" value="WH-like_DNA-bd_sf"/>
</dbReference>
<dbReference type="PRINTS" id="PR00039">
    <property type="entry name" value="HTHLYSR"/>
</dbReference>
<comment type="similarity">
    <text evidence="1">Belongs to the LysR transcriptional regulatory family.</text>
</comment>
<dbReference type="InterPro" id="IPR005119">
    <property type="entry name" value="LysR_subst-bd"/>
</dbReference>
<dbReference type="GO" id="GO:0043565">
    <property type="term" value="F:sequence-specific DNA binding"/>
    <property type="evidence" value="ECO:0007669"/>
    <property type="project" value="TreeGrafter"/>
</dbReference>
<name>A0A6B2NNU7_9RHOB</name>
<dbReference type="Pfam" id="PF00126">
    <property type="entry name" value="HTH_1"/>
    <property type="match status" value="1"/>
</dbReference>
<dbReference type="SUPFAM" id="SSF53850">
    <property type="entry name" value="Periplasmic binding protein-like II"/>
    <property type="match status" value="1"/>
</dbReference>